<proteinExistence type="predicted"/>
<keyword evidence="1" id="KW-0812">Transmembrane</keyword>
<dbReference type="RefSeq" id="WP_055199701.1">
    <property type="nucleotide sequence ID" value="NZ_BTHH01000002.1"/>
</dbReference>
<keyword evidence="1" id="KW-1133">Transmembrane helix</keyword>
<name>A0A173Y6Q5_9FIRM</name>
<evidence type="ECO:0000313" key="3">
    <source>
        <dbReference type="Proteomes" id="UP000095431"/>
    </source>
</evidence>
<feature type="transmembrane region" description="Helical" evidence="1">
    <location>
        <begin position="6"/>
        <end position="25"/>
    </location>
</feature>
<dbReference type="AlphaFoldDB" id="A0A173Y6Q5"/>
<protein>
    <submittedName>
        <fullName evidence="2">Uncharacterized protein</fullName>
    </submittedName>
</protein>
<keyword evidence="1" id="KW-0472">Membrane</keyword>
<evidence type="ECO:0000313" key="2">
    <source>
        <dbReference type="EMBL" id="CUN58836.1"/>
    </source>
</evidence>
<sequence>MNNTKKNIYIVLLIISIISNMILLYKKISIKNYYKESYLVLQDGKQINIYSIDNSKKQRLKKIDNIQAMVGIVTKLEGKNNNFAVIFNEQRKCDYSVNLNQNNKVSINDKLIVFYSEESSKLISPKSFIVQYGYVILAKGE</sequence>
<accession>A0A173Y6Q5</accession>
<organism evidence="2 3">
    <name type="scientific">Blautia wexlerae</name>
    <dbReference type="NCBI Taxonomy" id="418240"/>
    <lineage>
        <taxon>Bacteria</taxon>
        <taxon>Bacillati</taxon>
        <taxon>Bacillota</taxon>
        <taxon>Clostridia</taxon>
        <taxon>Lachnospirales</taxon>
        <taxon>Lachnospiraceae</taxon>
        <taxon>Blautia</taxon>
    </lineage>
</organism>
<evidence type="ECO:0000256" key="1">
    <source>
        <dbReference type="SAM" id="Phobius"/>
    </source>
</evidence>
<dbReference type="Proteomes" id="UP000095431">
    <property type="component" value="Unassembled WGS sequence"/>
</dbReference>
<gene>
    <name evidence="2" type="ORF">ERS852478_00545</name>
</gene>
<dbReference type="EMBL" id="CYZN01000003">
    <property type="protein sequence ID" value="CUN58836.1"/>
    <property type="molecule type" value="Genomic_DNA"/>
</dbReference>
<reference evidence="2 3" key="1">
    <citation type="submission" date="2015-09" db="EMBL/GenBank/DDBJ databases">
        <authorList>
            <consortium name="Pathogen Informatics"/>
        </authorList>
    </citation>
    <scope>NUCLEOTIDE SEQUENCE [LARGE SCALE GENOMIC DNA]</scope>
    <source>
        <strain evidence="2 3">2789STDY5834863</strain>
    </source>
</reference>